<evidence type="ECO:0000256" key="4">
    <source>
        <dbReference type="ARBA" id="ARBA00023136"/>
    </source>
</evidence>
<evidence type="ECO:0000256" key="2">
    <source>
        <dbReference type="ARBA" id="ARBA00022692"/>
    </source>
</evidence>
<evidence type="ECO:0008006" key="7">
    <source>
        <dbReference type="Google" id="ProtNLM"/>
    </source>
</evidence>
<dbReference type="InterPro" id="IPR007203">
    <property type="entry name" value="ORMDL"/>
</dbReference>
<name>A0A0D6R4U5_ARACU</name>
<evidence type="ECO:0000313" key="6">
    <source>
        <dbReference type="EMBL" id="JAG97839.1"/>
    </source>
</evidence>
<keyword evidence="2 5" id="KW-0812">Transmembrane</keyword>
<organism evidence="6">
    <name type="scientific">Araucaria cunninghamii</name>
    <name type="common">Hoop pine</name>
    <name type="synonym">Moreton Bay pine</name>
    <dbReference type="NCBI Taxonomy" id="56994"/>
    <lineage>
        <taxon>Eukaryota</taxon>
        <taxon>Viridiplantae</taxon>
        <taxon>Streptophyta</taxon>
        <taxon>Embryophyta</taxon>
        <taxon>Tracheophyta</taxon>
        <taxon>Spermatophyta</taxon>
        <taxon>Pinopsida</taxon>
        <taxon>Pinidae</taxon>
        <taxon>Conifers II</taxon>
        <taxon>Araucariales</taxon>
        <taxon>Araucariaceae</taxon>
        <taxon>Araucaria</taxon>
    </lineage>
</organism>
<proteinExistence type="predicted"/>
<dbReference type="PIRSF" id="PIRSF018147">
    <property type="entry name" value="ORMDL"/>
    <property type="match status" value="1"/>
</dbReference>
<dbReference type="EMBL" id="GCKF01031084">
    <property type="protein sequence ID" value="JAG97839.1"/>
    <property type="molecule type" value="Transcribed_RNA"/>
</dbReference>
<accession>A0A0D6R4U5</accession>
<dbReference type="GO" id="GO:0005789">
    <property type="term" value="C:endoplasmic reticulum membrane"/>
    <property type="evidence" value="ECO:0007669"/>
    <property type="project" value="InterPro"/>
</dbReference>
<comment type="subcellular location">
    <subcellularLocation>
        <location evidence="1">Membrane</location>
        <topology evidence="1">Multi-pass membrane protein</topology>
    </subcellularLocation>
</comment>
<feature type="transmembrane region" description="Helical" evidence="5">
    <location>
        <begin position="67"/>
        <end position="84"/>
    </location>
</feature>
<protein>
    <recommendedName>
        <fullName evidence="7">ORM1-like protein 3</fullName>
    </recommendedName>
</protein>
<dbReference type="Pfam" id="PF04061">
    <property type="entry name" value="ORMDL"/>
    <property type="match status" value="1"/>
</dbReference>
<dbReference type="PANTHER" id="PTHR12665">
    <property type="entry name" value="ORMDL PROTEINS"/>
    <property type="match status" value="1"/>
</dbReference>
<dbReference type="AlphaFoldDB" id="A0A0D6R4U5"/>
<sequence length="175" mass="19845">MMGNLGGVTEDGKSVLGKNLSVKVVQSVDMNKNTAWFQYPGVWTTYSLIIFVGWLLILSVFGCHPGTAWTAVNLLHFLVTYIFFHWKKGTPFAEDQGMYNKLTWWEQMDSGRQLTPNRKFLTVVPLALYLIACHTTNYQNPQLFLNTIAVSILVIAKFPNMHKVRILGINADYPS</sequence>
<reference evidence="6" key="1">
    <citation type="submission" date="2015-03" db="EMBL/GenBank/DDBJ databases">
        <title>A transcriptome of Araucaria cunninghamii, an australian fine timber species.</title>
        <authorList>
            <person name="Jing Yi C.J.Y."/>
            <person name="Yin San L.Y.S."/>
            <person name="Abdul Karim S.S."/>
            <person name="Wan Azmi N.N."/>
            <person name="Hercus R.R."/>
            <person name="Croft L.L."/>
        </authorList>
    </citation>
    <scope>NUCLEOTIDE SEQUENCE</scope>
    <source>
        <strain evidence="6">MI0301</strain>
        <tissue evidence="6">Leaf</tissue>
    </source>
</reference>
<evidence type="ECO:0000256" key="5">
    <source>
        <dbReference type="SAM" id="Phobius"/>
    </source>
</evidence>
<evidence type="ECO:0000256" key="3">
    <source>
        <dbReference type="ARBA" id="ARBA00022989"/>
    </source>
</evidence>
<feature type="transmembrane region" description="Helical" evidence="5">
    <location>
        <begin position="40"/>
        <end position="61"/>
    </location>
</feature>
<keyword evidence="4 5" id="KW-0472">Membrane</keyword>
<evidence type="ECO:0000256" key="1">
    <source>
        <dbReference type="ARBA" id="ARBA00004141"/>
    </source>
</evidence>
<keyword evidence="3 5" id="KW-1133">Transmembrane helix</keyword>